<dbReference type="Pfam" id="PF05685">
    <property type="entry name" value="Uma2"/>
    <property type="match status" value="1"/>
</dbReference>
<dbReference type="PANTHER" id="PTHR35400:SF3">
    <property type="entry name" value="SLL1072 PROTEIN"/>
    <property type="match status" value="1"/>
</dbReference>
<dbReference type="PANTHER" id="PTHR35400">
    <property type="entry name" value="SLR1083 PROTEIN"/>
    <property type="match status" value="1"/>
</dbReference>
<keyword evidence="3" id="KW-0540">Nuclease</keyword>
<dbReference type="GO" id="GO:0004519">
    <property type="term" value="F:endonuclease activity"/>
    <property type="evidence" value="ECO:0007669"/>
    <property type="project" value="UniProtKB-KW"/>
</dbReference>
<evidence type="ECO:0000259" key="2">
    <source>
        <dbReference type="Pfam" id="PF05685"/>
    </source>
</evidence>
<feature type="domain" description="Putative restriction endonuclease" evidence="2">
    <location>
        <begin position="33"/>
        <end position="193"/>
    </location>
</feature>
<reference evidence="3 4" key="1">
    <citation type="journal article" date="2019" name="Int. J. Syst. Evol. Microbiol.">
        <title>The Global Catalogue of Microorganisms (GCM) 10K type strain sequencing project: providing services to taxonomists for standard genome sequencing and annotation.</title>
        <authorList>
            <consortium name="The Broad Institute Genomics Platform"/>
            <consortium name="The Broad Institute Genome Sequencing Center for Infectious Disease"/>
            <person name="Wu L."/>
            <person name="Ma J."/>
        </authorList>
    </citation>
    <scope>NUCLEOTIDE SEQUENCE [LARGE SCALE GENOMIC DNA]</scope>
    <source>
        <strain evidence="3 4">JCM 6242</strain>
    </source>
</reference>
<keyword evidence="3" id="KW-0255">Endonuclease</keyword>
<name>A0ABN3VQP9_9ACTN</name>
<feature type="region of interest" description="Disordered" evidence="1">
    <location>
        <begin position="1"/>
        <end position="26"/>
    </location>
</feature>
<keyword evidence="4" id="KW-1185">Reference proteome</keyword>
<gene>
    <name evidence="3" type="ORF">GCM10010517_08480</name>
</gene>
<comment type="caution">
    <text evidence="3">The sequence shown here is derived from an EMBL/GenBank/DDBJ whole genome shotgun (WGS) entry which is preliminary data.</text>
</comment>
<dbReference type="EMBL" id="BAAAVI010000004">
    <property type="protein sequence ID" value="GAA2850940.1"/>
    <property type="molecule type" value="Genomic_DNA"/>
</dbReference>
<evidence type="ECO:0000256" key="1">
    <source>
        <dbReference type="SAM" id="MobiDB-lite"/>
    </source>
</evidence>
<dbReference type="InterPro" id="IPR008538">
    <property type="entry name" value="Uma2"/>
</dbReference>
<dbReference type="Proteomes" id="UP001500831">
    <property type="component" value="Unassembled WGS sequence"/>
</dbReference>
<dbReference type="SUPFAM" id="SSF52980">
    <property type="entry name" value="Restriction endonuclease-like"/>
    <property type="match status" value="1"/>
</dbReference>
<sequence>MPDRKDDMSIAPLADAEPLPDWAIPPQGGFTADDLDRLPGIPPHTELIDGTLVFVSPQTRFHALVLFLLQRELDQAAPDHLRVEREMTVKLGRRQRPEPDLVLLHAHAPSDLSRTFYEAADVFLAVEVVSEESEERDRNRKPQLYAEAGIPHFWRVENVENHPTVYVYELHPATRAYTLTGMHRDRLKLTLPFDIDIDLTEIDRPRRTPGR</sequence>
<dbReference type="CDD" id="cd06260">
    <property type="entry name" value="DUF820-like"/>
    <property type="match status" value="1"/>
</dbReference>
<evidence type="ECO:0000313" key="4">
    <source>
        <dbReference type="Proteomes" id="UP001500831"/>
    </source>
</evidence>
<dbReference type="InterPro" id="IPR012296">
    <property type="entry name" value="Nuclease_put_TT1808"/>
</dbReference>
<accession>A0ABN3VQP9</accession>
<keyword evidence="3" id="KW-0378">Hydrolase</keyword>
<organism evidence="3 4">
    <name type="scientific">Streptosporangium fragile</name>
    <dbReference type="NCBI Taxonomy" id="46186"/>
    <lineage>
        <taxon>Bacteria</taxon>
        <taxon>Bacillati</taxon>
        <taxon>Actinomycetota</taxon>
        <taxon>Actinomycetes</taxon>
        <taxon>Streptosporangiales</taxon>
        <taxon>Streptosporangiaceae</taxon>
        <taxon>Streptosporangium</taxon>
    </lineage>
</organism>
<evidence type="ECO:0000313" key="3">
    <source>
        <dbReference type="EMBL" id="GAA2850940.1"/>
    </source>
</evidence>
<protein>
    <submittedName>
        <fullName evidence="3">Uma2 family endonuclease</fullName>
    </submittedName>
</protein>
<dbReference type="Gene3D" id="3.90.1570.10">
    <property type="entry name" value="tt1808, chain A"/>
    <property type="match status" value="1"/>
</dbReference>
<dbReference type="InterPro" id="IPR011335">
    <property type="entry name" value="Restrct_endonuc-II-like"/>
</dbReference>
<proteinExistence type="predicted"/>